<dbReference type="InterPro" id="IPR057666">
    <property type="entry name" value="DrpA_SLOG"/>
</dbReference>
<name>A0A251ZYP3_9PROT</name>
<comment type="similarity">
    <text evidence="1">Belongs to the DprA/Smf family.</text>
</comment>
<evidence type="ECO:0000256" key="1">
    <source>
        <dbReference type="ARBA" id="ARBA00006525"/>
    </source>
</evidence>
<dbReference type="Pfam" id="PF17782">
    <property type="entry name" value="WHD_DprA"/>
    <property type="match status" value="1"/>
</dbReference>
<dbReference type="Gene3D" id="1.10.10.10">
    <property type="entry name" value="Winged helix-like DNA-binding domain superfamily/Winged helix DNA-binding domain"/>
    <property type="match status" value="1"/>
</dbReference>
<feature type="domain" description="DprA winged helix" evidence="4">
    <location>
        <begin position="343"/>
        <end position="403"/>
    </location>
</feature>
<reference evidence="5 6" key="1">
    <citation type="submission" date="2014-06" db="EMBL/GenBank/DDBJ databases">
        <authorList>
            <person name="Ju J."/>
            <person name="Zhang J."/>
        </authorList>
    </citation>
    <scope>NUCLEOTIDE SEQUENCE [LARGE SCALE GENOMIC DNA]</scope>
    <source>
        <strain evidence="5">DmW_045</strain>
    </source>
</reference>
<dbReference type="Pfam" id="PF21102">
    <property type="entry name" value="DprA_N"/>
    <property type="match status" value="1"/>
</dbReference>
<gene>
    <name evidence="5" type="ORF">HK12_12230</name>
</gene>
<organism evidence="5 6">
    <name type="scientific">Acetobacter orientalis</name>
    <dbReference type="NCBI Taxonomy" id="146474"/>
    <lineage>
        <taxon>Bacteria</taxon>
        <taxon>Pseudomonadati</taxon>
        <taxon>Pseudomonadota</taxon>
        <taxon>Alphaproteobacteria</taxon>
        <taxon>Acetobacterales</taxon>
        <taxon>Acetobacteraceae</taxon>
        <taxon>Acetobacter</taxon>
    </lineage>
</organism>
<accession>A0A251ZYP3</accession>
<evidence type="ECO:0000313" key="5">
    <source>
        <dbReference type="EMBL" id="OUI79785.1"/>
    </source>
</evidence>
<evidence type="ECO:0000256" key="2">
    <source>
        <dbReference type="SAM" id="MobiDB-lite"/>
    </source>
</evidence>
<dbReference type="InterPro" id="IPR041614">
    <property type="entry name" value="DprA_WH"/>
</dbReference>
<dbReference type="PANTHER" id="PTHR43022:SF1">
    <property type="entry name" value="PROTEIN SMF"/>
    <property type="match status" value="1"/>
</dbReference>
<evidence type="ECO:0000259" key="3">
    <source>
        <dbReference type="Pfam" id="PF02481"/>
    </source>
</evidence>
<protein>
    <submittedName>
        <fullName evidence="5">DNA polymerase III</fullName>
    </submittedName>
</protein>
<feature type="domain" description="Smf/DprA SLOG" evidence="3">
    <location>
        <begin position="71"/>
        <end position="278"/>
    </location>
</feature>
<dbReference type="GO" id="GO:0009294">
    <property type="term" value="P:DNA-mediated transformation"/>
    <property type="evidence" value="ECO:0007669"/>
    <property type="project" value="InterPro"/>
</dbReference>
<dbReference type="Pfam" id="PF02481">
    <property type="entry name" value="DNA_processg_A"/>
    <property type="match status" value="1"/>
</dbReference>
<dbReference type="InterPro" id="IPR036388">
    <property type="entry name" value="WH-like_DNA-bd_sf"/>
</dbReference>
<proteinExistence type="inferred from homology"/>
<comment type="caution">
    <text evidence="5">The sequence shown here is derived from an EMBL/GenBank/DDBJ whole genome shotgun (WGS) entry which is preliminary data.</text>
</comment>
<dbReference type="SUPFAM" id="SSF102405">
    <property type="entry name" value="MCP/YpsA-like"/>
    <property type="match status" value="1"/>
</dbReference>
<dbReference type="RefSeq" id="WP_086553095.1">
    <property type="nucleotide sequence ID" value="NZ_JOMO01000052.1"/>
</dbReference>
<dbReference type="PANTHER" id="PTHR43022">
    <property type="entry name" value="PROTEIN SMF"/>
    <property type="match status" value="1"/>
</dbReference>
<sequence>MHTLIACLRLARTDSIGPTRWRQLMARYHTPQAALDALPSLRPKGRPAVTPPPVVDIEQEIDATYRLGGQFVTLLDDTYPLLLRNCPDAPPVLSVLGQISCLHQAGVSVVGARNASAHGIRFAGALATELAESGLSVISGLARGIDRAAHMGALHRQGLTIAAIAGGLDRPYPPENATLQAEIAERGVVVTEAPLGTIPTNRHFPRRNRLIAGLGLGCVVVEAAPHSGTLITARLAAEYGREVFAVPGTPLEPRYRGSNNLLRTGAILTESVADILPHLPPMPKSDSFSLKTPTPQKKDGQPQLWAEPPPATAPTPTTPKPTASLAKTVHTSPFAPGAKPPPPAPHAAPQQPEKLHENLLDLLSFTPIPVDELVRHCQFSASAVLTVLTELELAGRVSLLPGGRVILTAPDQ</sequence>
<dbReference type="InterPro" id="IPR003488">
    <property type="entry name" value="DprA"/>
</dbReference>
<dbReference type="Gene3D" id="3.40.50.450">
    <property type="match status" value="1"/>
</dbReference>
<feature type="compositionally biased region" description="Pro residues" evidence="2">
    <location>
        <begin position="307"/>
        <end position="319"/>
    </location>
</feature>
<evidence type="ECO:0000313" key="6">
    <source>
        <dbReference type="Proteomes" id="UP000194639"/>
    </source>
</evidence>
<feature type="region of interest" description="Disordered" evidence="2">
    <location>
        <begin position="278"/>
        <end position="352"/>
    </location>
</feature>
<dbReference type="NCBIfam" id="TIGR00732">
    <property type="entry name" value="dprA"/>
    <property type="match status" value="1"/>
</dbReference>
<feature type="compositionally biased region" description="Polar residues" evidence="2">
    <location>
        <begin position="286"/>
        <end position="295"/>
    </location>
</feature>
<dbReference type="AlphaFoldDB" id="A0A251ZYP3"/>
<evidence type="ECO:0000259" key="4">
    <source>
        <dbReference type="Pfam" id="PF17782"/>
    </source>
</evidence>
<dbReference type="Proteomes" id="UP000194639">
    <property type="component" value="Unassembled WGS sequence"/>
</dbReference>
<dbReference type="EMBL" id="JOMO01000052">
    <property type="protein sequence ID" value="OUI79785.1"/>
    <property type="molecule type" value="Genomic_DNA"/>
</dbReference>